<dbReference type="Gene3D" id="3.20.20.190">
    <property type="entry name" value="Phosphatidylinositol (PI) phosphodiesterase"/>
    <property type="match status" value="1"/>
</dbReference>
<dbReference type="InterPro" id="IPR001680">
    <property type="entry name" value="WD40_rpt"/>
</dbReference>
<evidence type="ECO:0000256" key="14">
    <source>
        <dbReference type="ARBA" id="ARBA00023157"/>
    </source>
</evidence>
<feature type="transmembrane region" description="Helical" evidence="19">
    <location>
        <begin position="1364"/>
        <end position="1384"/>
    </location>
</feature>
<dbReference type="GO" id="GO:0005737">
    <property type="term" value="C:cytoplasm"/>
    <property type="evidence" value="ECO:0007669"/>
    <property type="project" value="UniProtKB-SubCell"/>
</dbReference>
<dbReference type="CDD" id="cd00200">
    <property type="entry name" value="WD40"/>
    <property type="match status" value="1"/>
</dbReference>
<dbReference type="InterPro" id="IPR011042">
    <property type="entry name" value="6-blade_b-propeller_TolB-like"/>
</dbReference>
<evidence type="ECO:0000256" key="13">
    <source>
        <dbReference type="ARBA" id="ARBA00023136"/>
    </source>
</evidence>
<dbReference type="SUPFAM" id="SSF63829">
    <property type="entry name" value="Calcium-dependent phosphotriesterase"/>
    <property type="match status" value="1"/>
</dbReference>
<keyword evidence="8 19" id="KW-0812">Transmembrane</keyword>
<dbReference type="GO" id="GO:0006629">
    <property type="term" value="P:lipid metabolic process"/>
    <property type="evidence" value="ECO:0007669"/>
    <property type="project" value="InterPro"/>
</dbReference>
<gene>
    <name evidence="21" type="ORF">RDWZM_001972</name>
</gene>
<evidence type="ECO:0000256" key="7">
    <source>
        <dbReference type="ARBA" id="ARBA00022574"/>
    </source>
</evidence>
<dbReference type="Gene3D" id="2.120.10.30">
    <property type="entry name" value="TolB, C-terminal domain"/>
    <property type="match status" value="1"/>
</dbReference>
<feature type="transmembrane region" description="Helical" evidence="19">
    <location>
        <begin position="6"/>
        <end position="25"/>
    </location>
</feature>
<evidence type="ECO:0000256" key="19">
    <source>
        <dbReference type="SAM" id="Phobius"/>
    </source>
</evidence>
<evidence type="ECO:0000256" key="9">
    <source>
        <dbReference type="ARBA" id="ARBA00022723"/>
    </source>
</evidence>
<keyword evidence="22" id="KW-1185">Reference proteome</keyword>
<dbReference type="GO" id="GO:0004930">
    <property type="term" value="F:G protein-coupled receptor activity"/>
    <property type="evidence" value="ECO:0007669"/>
    <property type="project" value="InterPro"/>
</dbReference>
<dbReference type="SMART" id="SM00320">
    <property type="entry name" value="WD40"/>
    <property type="match status" value="6"/>
</dbReference>
<evidence type="ECO:0000256" key="5">
    <source>
        <dbReference type="ARBA" id="ARBA00010663"/>
    </source>
</evidence>
<dbReference type="InterPro" id="IPR017946">
    <property type="entry name" value="PLC-like_Pdiesterase_TIM-brl"/>
</dbReference>
<dbReference type="InterPro" id="IPR019775">
    <property type="entry name" value="WD40_repeat_CS"/>
</dbReference>
<dbReference type="GO" id="GO:0016020">
    <property type="term" value="C:membrane"/>
    <property type="evidence" value="ECO:0007669"/>
    <property type="project" value="UniProtKB-SubCell"/>
</dbReference>
<evidence type="ECO:0000256" key="17">
    <source>
        <dbReference type="ARBA" id="ARBA00040954"/>
    </source>
</evidence>
<dbReference type="GO" id="GO:0016829">
    <property type="term" value="F:lyase activity"/>
    <property type="evidence" value="ECO:0007669"/>
    <property type="project" value="UniProtKB-KW"/>
</dbReference>
<dbReference type="Gene3D" id="2.130.10.10">
    <property type="entry name" value="YVTN repeat-like/Quinoprotein amine dehydrogenase"/>
    <property type="match status" value="2"/>
</dbReference>
<evidence type="ECO:0000256" key="2">
    <source>
        <dbReference type="ARBA" id="ARBA00004123"/>
    </source>
</evidence>
<evidence type="ECO:0000256" key="3">
    <source>
        <dbReference type="ARBA" id="ARBA00004370"/>
    </source>
</evidence>
<feature type="transmembrane region" description="Helical" evidence="19">
    <location>
        <begin position="1588"/>
        <end position="1610"/>
    </location>
</feature>
<dbReference type="Pfam" id="PF00400">
    <property type="entry name" value="WD40"/>
    <property type="match status" value="4"/>
</dbReference>
<dbReference type="Pfam" id="PF03088">
    <property type="entry name" value="Str_synth"/>
    <property type="match status" value="1"/>
</dbReference>
<evidence type="ECO:0000259" key="20">
    <source>
        <dbReference type="PROSITE" id="PS50262"/>
    </source>
</evidence>
<feature type="repeat" description="WD" evidence="18">
    <location>
        <begin position="690"/>
        <end position="730"/>
    </location>
</feature>
<dbReference type="PROSITE" id="PS50262">
    <property type="entry name" value="G_PROTEIN_RECEP_F1_2"/>
    <property type="match status" value="1"/>
</dbReference>
<dbReference type="GO" id="GO:0046872">
    <property type="term" value="F:metal ion binding"/>
    <property type="evidence" value="ECO:0007669"/>
    <property type="project" value="UniProtKB-KW"/>
</dbReference>
<keyword evidence="12 19" id="KW-1133">Transmembrane helix</keyword>
<dbReference type="Pfam" id="PF13653">
    <property type="entry name" value="GDPD_2"/>
    <property type="match status" value="1"/>
</dbReference>
<proteinExistence type="inferred from homology"/>
<dbReference type="InterPro" id="IPR015943">
    <property type="entry name" value="WD40/YVTN_repeat-like_dom_sf"/>
</dbReference>
<dbReference type="Pfam" id="PF20067">
    <property type="entry name" value="SSL_N"/>
    <property type="match status" value="1"/>
</dbReference>
<dbReference type="EMBL" id="JAPWDV010000001">
    <property type="protein sequence ID" value="KAJ6223427.1"/>
    <property type="molecule type" value="Genomic_DNA"/>
</dbReference>
<feature type="transmembrane region" description="Helical" evidence="19">
    <location>
        <begin position="1494"/>
        <end position="1516"/>
    </location>
</feature>
<sequence length="1613" mass="184503">MIVTLLTIVALWIIVGSVLVLYIWLSAPNRWLLDLNPINFRYVFKASLPLPNVNDDLYARNKRIIQSQKVYPQLLCPRSIAIDRDGNLYTGTLDGNVYCIWQDGSNRQQIVSHFDNGRPLGMRMSTKNVLYFVEANSGLYSYDIDIKLLHHLLDLSDCKFNDGRQSKFFADLAISENGNNTFIYIADVSRKFSIDMWSYAYLEPDSTGRILRYDVNTKKVMVVVDNLLFPNGVEITDNHQSILISELATRRILVHHLNNRKRVDQTSVLIENLPGEPETIRRSLNKTNETYWIGMALTRDHRQEISFIDNYSKDPHLRKLILRTCYILGSILYELGKYANDYSWKCKGISLKTGLALILSDFMIYPGMAIETNLNGKILLTLKAKNDVTVMSEVCEVHSNNNERLLYVGSSGGSMKNASLKERVETLEEILINSGQGIQPDVNRSLQQKFSVSSVKRDSMVAASQLSQKIKSTYKLKTSSKIFKGQSNSSSHLIGSFEWHKDGIWHITSSQKAGKNFIATASADGTATICDVSKVDFNTNLSPLLVYAGHQSSVNCIKFHYNNDLMITASGDGTSHIWRFNSDQSSFDGENLEEPVVLKNNLLELSGHSNVVISCDWISGADQCVTASWDHTANIYDYHTGELILQLSGHDQELTDVCTADSSRLIATSSHDTTFRLWDFRDAIHSVNVFQGHTRTVTSTVFLGNDKIISGGDDRNVKVWDLRNMRSPLITISMESSINKLSVSQQHSLITIPLDNRNVRIYDINGNRICRLSRDSHSRMVTSAAWINSPMDCTFTQGSSNMGTNIGNVTSPNSAVPNSNSINLFTCAFDRRVSNSSVISNRFCIRKQVKTIYLGKKNIICGKKRSFVDITNDRVIIYNIPNKPNSPRYNITIPFAEMIALRYCLSRDLSIFIIQPIQESYHKITDWIEQQRNEVVPENFVMINVQDEMPPSQFTKVFNSAKKINSTIQLIEINSAFAKSYLASPNKVFQVNKINSTTSNSIKVVDIADDTDEEEVVQNEITKHDHNVLTNEIQGGQRPLYNLAHMCNSIKTTLTSLVRGANGVEVDVNFRTDDIYLYHGYPCDCFRFCWDNELFSDYLRFVRRMTTPGEPDYNDHFAILYFDVKLTNVRPEKKEFQGKRFADYLARHYYIDLPMKNTLKLVVSISYAADVNFLKGFLRRMRELNLYEHIKDTIGFDTGMDTNYDAIRNMWSQLNVTNIWQGSGITNCFNPLVRNQVQRLVHERSLSNSYTRKVYSWTIDLTQSIKEALHLGIDGIMTNHPERVASIVADPEFSANIRLATIRDNPFNKYDSSEKTPKQPKHVSTGRRMLTFVNDLHSSLFMFVQEVVRSLSSFRRRASFRNNATFIFIANICVSDIMISTLVVPFQFQIHLLKRWVMPAFLCYACLTVQTLMVSNSVFTLTAIALERYRAILNPLKTRLSKGQVKIEIAIIWLLSFLTCIPTFFSYNVQMEMDPFTRRRTLAQCVIKDDLYRYYYRLLILIHYFIPLCIISYCYVRMAIELNGDMPEIAFVSNINYSKLIRGNRRKVVKMLFLVVCLFMLAWLPIQLLNVIKQIWPQLKQLHYFDVIKFACSYLALSSSCFNPYCYILYNVG</sequence>
<evidence type="ECO:0000256" key="8">
    <source>
        <dbReference type="ARBA" id="ARBA00022692"/>
    </source>
</evidence>
<dbReference type="SUPFAM" id="SSF50978">
    <property type="entry name" value="WD40 repeat-like"/>
    <property type="match status" value="1"/>
</dbReference>
<dbReference type="Pfam" id="PF00001">
    <property type="entry name" value="7tm_1"/>
    <property type="match status" value="1"/>
</dbReference>
<name>A0A9Q0MFJ8_BLOTA</name>
<comment type="similarity">
    <text evidence="5">Belongs to the G-protein coupled receptor 1 family.</text>
</comment>
<dbReference type="GO" id="GO:0005634">
    <property type="term" value="C:nucleus"/>
    <property type="evidence" value="ECO:0007669"/>
    <property type="project" value="UniProtKB-SubCell"/>
</dbReference>
<keyword evidence="10" id="KW-0677">Repeat</keyword>
<feature type="domain" description="G-protein coupled receptors family 1 profile" evidence="20">
    <location>
        <begin position="1337"/>
        <end position="1607"/>
    </location>
</feature>
<feature type="transmembrane region" description="Helical" evidence="19">
    <location>
        <begin position="1548"/>
        <end position="1568"/>
    </location>
</feature>
<keyword evidence="15" id="KW-0456">Lyase</keyword>
<keyword evidence="14" id="KW-1015">Disulfide bond</keyword>
<evidence type="ECO:0000256" key="1">
    <source>
        <dbReference type="ARBA" id="ARBA00000110"/>
    </source>
</evidence>
<keyword evidence="6" id="KW-0963">Cytoplasm</keyword>
<dbReference type="InterPro" id="IPR017452">
    <property type="entry name" value="GPCR_Rhodpsn_7TM"/>
</dbReference>
<evidence type="ECO:0000256" key="15">
    <source>
        <dbReference type="ARBA" id="ARBA00023239"/>
    </source>
</evidence>
<organism evidence="21 22">
    <name type="scientific">Blomia tropicalis</name>
    <name type="common">Mite</name>
    <dbReference type="NCBI Taxonomy" id="40697"/>
    <lineage>
        <taxon>Eukaryota</taxon>
        <taxon>Metazoa</taxon>
        <taxon>Ecdysozoa</taxon>
        <taxon>Arthropoda</taxon>
        <taxon>Chelicerata</taxon>
        <taxon>Arachnida</taxon>
        <taxon>Acari</taxon>
        <taxon>Acariformes</taxon>
        <taxon>Sarcoptiformes</taxon>
        <taxon>Astigmata</taxon>
        <taxon>Glycyphagoidea</taxon>
        <taxon>Echimyopodidae</taxon>
        <taxon>Blomia</taxon>
    </lineage>
</organism>
<dbReference type="PANTHER" id="PTHR19855:SF12">
    <property type="entry name" value="WD REPEAT-CONTAINING PROTEIN 37"/>
    <property type="match status" value="1"/>
</dbReference>
<keyword evidence="9" id="KW-0479">Metal-binding</keyword>
<dbReference type="GO" id="GO:0008081">
    <property type="term" value="F:phosphoric diester hydrolase activity"/>
    <property type="evidence" value="ECO:0007669"/>
    <property type="project" value="InterPro"/>
</dbReference>
<keyword evidence="13 19" id="KW-0472">Membrane</keyword>
<dbReference type="Gene3D" id="1.20.1070.10">
    <property type="entry name" value="Rhodopsin 7-helix transmembrane proteins"/>
    <property type="match status" value="1"/>
</dbReference>
<protein>
    <recommendedName>
        <fullName evidence="17">WD repeat-containing protein 37</fullName>
    </recommendedName>
</protein>
<evidence type="ECO:0000256" key="4">
    <source>
        <dbReference type="ARBA" id="ARBA00004496"/>
    </source>
</evidence>
<keyword evidence="16" id="KW-0539">Nucleus</keyword>
<dbReference type="PROSITE" id="PS50294">
    <property type="entry name" value="WD_REPEATS_REGION"/>
    <property type="match status" value="3"/>
</dbReference>
<comment type="catalytic activity">
    <reaction evidence="1">
        <text>an N-(acyl)-sphingosylphosphoethanolamine = an N-(acyl)-sphingosyl-1,3-cyclic phosphate + ethanolamine</text>
        <dbReference type="Rhea" id="RHEA:60648"/>
        <dbReference type="ChEBI" id="CHEBI:57603"/>
        <dbReference type="ChEBI" id="CHEBI:143891"/>
        <dbReference type="ChEBI" id="CHEBI:143892"/>
    </reaction>
</comment>
<reference evidence="21" key="1">
    <citation type="submission" date="2022-12" db="EMBL/GenBank/DDBJ databases">
        <title>Genome assemblies of Blomia tropicalis.</title>
        <authorList>
            <person name="Cui Y."/>
        </authorList>
    </citation>
    <scope>NUCLEOTIDE SEQUENCE</scope>
    <source>
        <tissue evidence="21">Adult mites</tissue>
    </source>
</reference>
<dbReference type="InterPro" id="IPR036322">
    <property type="entry name" value="WD40_repeat_dom_sf"/>
</dbReference>
<evidence type="ECO:0000256" key="10">
    <source>
        <dbReference type="ARBA" id="ARBA00022737"/>
    </source>
</evidence>
<evidence type="ECO:0000313" key="22">
    <source>
        <dbReference type="Proteomes" id="UP001142055"/>
    </source>
</evidence>
<dbReference type="SUPFAM" id="SSF81321">
    <property type="entry name" value="Family A G protein-coupled receptor-like"/>
    <property type="match status" value="1"/>
</dbReference>
<dbReference type="Proteomes" id="UP001142055">
    <property type="component" value="Chromosome 1"/>
</dbReference>
<dbReference type="PROSITE" id="PS00678">
    <property type="entry name" value="WD_REPEATS_1"/>
    <property type="match status" value="1"/>
</dbReference>
<comment type="subcellular location">
    <subcellularLocation>
        <location evidence="4">Cytoplasm</location>
    </subcellularLocation>
    <subcellularLocation>
        <location evidence="3">Membrane</location>
    </subcellularLocation>
    <subcellularLocation>
        <location evidence="2">Nucleus</location>
    </subcellularLocation>
</comment>
<evidence type="ECO:0000256" key="11">
    <source>
        <dbReference type="ARBA" id="ARBA00022842"/>
    </source>
</evidence>
<dbReference type="InterPro" id="IPR018119">
    <property type="entry name" value="Strictosidine_synth_cons-reg"/>
</dbReference>
<keyword evidence="7 18" id="KW-0853">WD repeat</keyword>
<evidence type="ECO:0000256" key="16">
    <source>
        <dbReference type="ARBA" id="ARBA00023242"/>
    </source>
</evidence>
<feature type="repeat" description="WD" evidence="18">
    <location>
        <begin position="605"/>
        <end position="646"/>
    </location>
</feature>
<dbReference type="InterPro" id="IPR000276">
    <property type="entry name" value="GPCR_Rhodpsn"/>
</dbReference>
<keyword evidence="11" id="KW-0460">Magnesium</keyword>
<dbReference type="SUPFAM" id="SSF51695">
    <property type="entry name" value="PLC-like phosphodiesterases"/>
    <property type="match status" value="1"/>
</dbReference>
<accession>A0A9Q0MFJ8</accession>
<evidence type="ECO:0000313" key="21">
    <source>
        <dbReference type="EMBL" id="KAJ6223427.1"/>
    </source>
</evidence>
<feature type="transmembrane region" description="Helical" evidence="19">
    <location>
        <begin position="1447"/>
        <end position="1467"/>
    </location>
</feature>
<feature type="repeat" description="WD" evidence="18">
    <location>
        <begin position="547"/>
        <end position="588"/>
    </location>
</feature>
<evidence type="ECO:0000256" key="6">
    <source>
        <dbReference type="ARBA" id="ARBA00022490"/>
    </source>
</evidence>
<comment type="caution">
    <text evidence="21">The sequence shown here is derived from an EMBL/GenBank/DDBJ whole genome shotgun (WGS) entry which is preliminary data.</text>
</comment>
<dbReference type="PROSITE" id="PS50082">
    <property type="entry name" value="WD_REPEATS_2"/>
    <property type="match status" value="4"/>
</dbReference>
<dbReference type="PANTHER" id="PTHR19855">
    <property type="entry name" value="WD40 REPEAT PROTEIN 12, 37"/>
    <property type="match status" value="1"/>
</dbReference>
<feature type="repeat" description="WD" evidence="18">
    <location>
        <begin position="647"/>
        <end position="681"/>
    </location>
</feature>
<evidence type="ECO:0000256" key="12">
    <source>
        <dbReference type="ARBA" id="ARBA00022989"/>
    </source>
</evidence>
<evidence type="ECO:0000256" key="18">
    <source>
        <dbReference type="PROSITE-ProRule" id="PRU00221"/>
    </source>
</evidence>